<reference evidence="2" key="1">
    <citation type="submission" date="2025-08" db="UniProtKB">
        <authorList>
            <consortium name="Ensembl"/>
        </authorList>
    </citation>
    <scope>IDENTIFICATION</scope>
</reference>
<dbReference type="AlphaFoldDB" id="A0A8C5JDH9"/>
<feature type="region of interest" description="Disordered" evidence="1">
    <location>
        <begin position="31"/>
        <end position="54"/>
    </location>
</feature>
<feature type="compositionally biased region" description="Polar residues" evidence="1">
    <location>
        <begin position="38"/>
        <end position="49"/>
    </location>
</feature>
<dbReference type="Gene3D" id="1.10.287.210">
    <property type="match status" value="1"/>
</dbReference>
<keyword evidence="3" id="KW-1185">Reference proteome</keyword>
<dbReference type="OMA" id="DHIVLDY"/>
<dbReference type="SUPFAM" id="SSF58069">
    <property type="entry name" value="Virus ectodomain"/>
    <property type="match status" value="1"/>
</dbReference>
<evidence type="ECO:0000256" key="1">
    <source>
        <dbReference type="SAM" id="MobiDB-lite"/>
    </source>
</evidence>
<accession>A0A8C5JDH9</accession>
<dbReference type="Proteomes" id="UP000694408">
    <property type="component" value="Unplaced"/>
</dbReference>
<proteinExistence type="predicted"/>
<organism evidence="2 3">
    <name type="scientific">Junco hyemalis</name>
    <name type="common">Dark-eyed junco</name>
    <dbReference type="NCBI Taxonomy" id="40217"/>
    <lineage>
        <taxon>Eukaryota</taxon>
        <taxon>Metazoa</taxon>
        <taxon>Chordata</taxon>
        <taxon>Craniata</taxon>
        <taxon>Vertebrata</taxon>
        <taxon>Euteleostomi</taxon>
        <taxon>Archelosauria</taxon>
        <taxon>Archosauria</taxon>
        <taxon>Dinosauria</taxon>
        <taxon>Saurischia</taxon>
        <taxon>Theropoda</taxon>
        <taxon>Coelurosauria</taxon>
        <taxon>Aves</taxon>
        <taxon>Neognathae</taxon>
        <taxon>Neoaves</taxon>
        <taxon>Telluraves</taxon>
        <taxon>Australaves</taxon>
        <taxon>Passeriformes</taxon>
        <taxon>Passerellidae</taxon>
        <taxon>Junco</taxon>
    </lineage>
</organism>
<reference evidence="2" key="2">
    <citation type="submission" date="2025-09" db="UniProtKB">
        <authorList>
            <consortium name="Ensembl"/>
        </authorList>
    </citation>
    <scope>IDENTIFICATION</scope>
</reference>
<dbReference type="Ensembl" id="ENSJHYT00000020300.1">
    <property type="protein sequence ID" value="ENSJHYP00000016845.1"/>
    <property type="gene ID" value="ENSJHYG00000012847.1"/>
</dbReference>
<name>A0A8C5JDH9_JUNHY</name>
<protein>
    <submittedName>
        <fullName evidence="2">Uncharacterized protein</fullName>
    </submittedName>
</protein>
<evidence type="ECO:0000313" key="2">
    <source>
        <dbReference type="Ensembl" id="ENSJHYP00000016845.1"/>
    </source>
</evidence>
<evidence type="ECO:0000313" key="3">
    <source>
        <dbReference type="Proteomes" id="UP000694408"/>
    </source>
</evidence>
<sequence>VWTMHLEPISHFNGIIKLQHVLAIITNQTAPAPDLPADQSTEMRNTTLNHGMGSDHMLAEKRGVCGKLNDSNCCWQTDDKGKAIKKK</sequence>